<dbReference type="PIRSF" id="PIRSF028234">
    <property type="entry name" value="UCP028234"/>
    <property type="match status" value="1"/>
</dbReference>
<evidence type="ECO:0000313" key="2">
    <source>
        <dbReference type="Proteomes" id="UP001248581"/>
    </source>
</evidence>
<dbReference type="InterPro" id="IPR029063">
    <property type="entry name" value="SAM-dependent_MTases_sf"/>
</dbReference>
<accession>A0ABY9TFZ1</accession>
<evidence type="ECO:0000313" key="1">
    <source>
        <dbReference type="EMBL" id="WNC67696.1"/>
    </source>
</evidence>
<gene>
    <name evidence="1" type="ORF">RI845_14360</name>
</gene>
<dbReference type="SUPFAM" id="SSF53335">
    <property type="entry name" value="S-adenosyl-L-methionine-dependent methyltransferases"/>
    <property type="match status" value="1"/>
</dbReference>
<dbReference type="RefSeq" id="WP_348386855.1">
    <property type="nucleotide sequence ID" value="NZ_CP134146.1"/>
</dbReference>
<dbReference type="EMBL" id="CP134146">
    <property type="protein sequence ID" value="WNC67696.1"/>
    <property type="molecule type" value="Genomic_DNA"/>
</dbReference>
<proteinExistence type="predicted"/>
<sequence length="229" mass="26390">MRTGKRLTQINRMITNNYQNIWDCCCDHGLLGIELLKRKAANTIHFADISAPLIDKLELQLQKFFSDDGYVNHWQVHTIDVAKIPLRSGKNNKQQKAEQLIIIAGVGGDLLIELVQSIIQANPHSALEFILCPVHHNYKVRAALNELNCRLINESIVKENNRFYEIIHITTSTNKTTLPISNVGSIMWDFSNDEHQQYLQQRINHYSRMLKSTNIDAQRIIDAYNKLSR</sequence>
<dbReference type="PANTHER" id="PTHR38451">
    <property type="entry name" value="TRNA (ADENINE(22)-N(1))-METHYLTRANSFERASE"/>
    <property type="match status" value="1"/>
</dbReference>
<dbReference type="Gene3D" id="3.40.50.150">
    <property type="entry name" value="Vaccinia Virus protein VP39"/>
    <property type="match status" value="1"/>
</dbReference>
<organism evidence="1 2">
    <name type="scientific">Thalassotalea nanhaiensis</name>
    <dbReference type="NCBI Taxonomy" id="3065648"/>
    <lineage>
        <taxon>Bacteria</taxon>
        <taxon>Pseudomonadati</taxon>
        <taxon>Pseudomonadota</taxon>
        <taxon>Gammaproteobacteria</taxon>
        <taxon>Alteromonadales</taxon>
        <taxon>Colwelliaceae</taxon>
        <taxon>Thalassotalea</taxon>
    </lineage>
</organism>
<dbReference type="Pfam" id="PF12847">
    <property type="entry name" value="Methyltransf_18"/>
    <property type="match status" value="1"/>
</dbReference>
<name>A0ABY9TFZ1_9GAMM</name>
<dbReference type="PANTHER" id="PTHR38451:SF1">
    <property type="entry name" value="TRNA (ADENINE(22)-N(1))-METHYLTRANSFERASE"/>
    <property type="match status" value="1"/>
</dbReference>
<dbReference type="InterPro" id="IPR016876">
    <property type="entry name" value="UCP028234"/>
</dbReference>
<protein>
    <submittedName>
        <fullName evidence="1">tRNA (Adenine(22)-N(1))-methyltransferase TrmK</fullName>
    </submittedName>
</protein>
<reference evidence="2" key="1">
    <citation type="submission" date="2023-09" db="EMBL/GenBank/DDBJ databases">
        <authorList>
            <person name="Li S."/>
            <person name="Li X."/>
            <person name="Zhang C."/>
            <person name="Zhao Z."/>
        </authorList>
    </citation>
    <scope>NUCLEOTIDE SEQUENCE [LARGE SCALE GENOMIC DNA]</scope>
    <source>
        <strain evidence="2">SQ345</strain>
    </source>
</reference>
<keyword evidence="2" id="KW-1185">Reference proteome</keyword>
<dbReference type="Proteomes" id="UP001248581">
    <property type="component" value="Chromosome"/>
</dbReference>